<feature type="region of interest" description="Disordered" evidence="8">
    <location>
        <begin position="32"/>
        <end position="55"/>
    </location>
</feature>
<dbReference type="Pfam" id="PF04082">
    <property type="entry name" value="Fungal_trans"/>
    <property type="match status" value="1"/>
</dbReference>
<dbReference type="PANTHER" id="PTHR31313:SF79">
    <property type="entry name" value="C6 FINGER DOMAIN-CONTAINING PROTEIN"/>
    <property type="match status" value="1"/>
</dbReference>
<dbReference type="GO" id="GO:0003677">
    <property type="term" value="F:DNA binding"/>
    <property type="evidence" value="ECO:0007669"/>
    <property type="project" value="UniProtKB-KW"/>
</dbReference>
<dbReference type="SMART" id="SM00906">
    <property type="entry name" value="Fungal_trans"/>
    <property type="match status" value="1"/>
</dbReference>
<name>F9XC94_ZYMTI</name>
<comment type="subcellular location">
    <subcellularLocation>
        <location evidence="1">Nucleus</location>
    </subcellularLocation>
</comment>
<feature type="compositionally biased region" description="Polar residues" evidence="8">
    <location>
        <begin position="728"/>
        <end position="743"/>
    </location>
</feature>
<dbReference type="InterPro" id="IPR007219">
    <property type="entry name" value="XnlR_reg_dom"/>
</dbReference>
<dbReference type="InterPro" id="IPR051615">
    <property type="entry name" value="Transcr_Regulatory_Elem"/>
</dbReference>
<keyword evidence="2" id="KW-0479">Metal-binding</keyword>
<evidence type="ECO:0000259" key="9">
    <source>
        <dbReference type="PROSITE" id="PS50048"/>
    </source>
</evidence>
<feature type="region of interest" description="Disordered" evidence="8">
    <location>
        <begin position="116"/>
        <end position="147"/>
    </location>
</feature>
<feature type="compositionally biased region" description="Polar residues" evidence="8">
    <location>
        <begin position="195"/>
        <end position="208"/>
    </location>
</feature>
<dbReference type="EMBL" id="CM001200">
    <property type="protein sequence ID" value="EGP87609.1"/>
    <property type="molecule type" value="Genomic_DNA"/>
</dbReference>
<keyword evidence="4" id="KW-0805">Transcription regulation</keyword>
<sequence length="945" mass="105250">MLLLGVNAHPPPHLRCLSTSLPLSLWPDLSGNRSSQHKLADRMSHATATPAPPATGHTKQYVFVDEYNRHKRLKVMRACDGCRKRKIRCDGALQNGPWPCGACVRLKLKCVPPTLDQDDDQQTAGSTAGTQQFSFQNTTFPATGPIDTKQRSQNVLTAQPQMVHEWANGVPPSLDPPPPASTPGLRPDLDYLQSFDRTPSSRADATQPVNAYFESDAAQSDYDSRGHPAFIRSQTVGSSSSGGDPQDVDATVRELSHQMGDLQIDVTSAAPYITNQQQISADAPAMEEAEVVLPASVLADPVARIPPEMMPSEERAMDYFGYFFEHIHPYVPVLNKGAFLDQWRVARNTISPLLLEGIFASVARYLEEQVESRRWLALASRHEERFKDVPRLSTIQAMLILMKARESISKRGYYYRSWMDTKYMITMGLDLGLHDHREQHRMGNACKLRKPDCMMRTRIWQALFTLEILVGAPQGRLDYSIELDTVDVDMPIPSGDVNSFELQASRQSTVMAQSVRNIKLSNVLWQANRRHRKDWALDPAFVRHNEDLPAWLKHLPPDFQIHFPEDGSPPWLGGDHYVADVNCYHHLVVIMHHRPQLQALLDKGDPDFKGQLDICLDAAVRMCRIQEALYRDFGFHGLHFMIRGVNYTIYCVLTCTMLHLAAITSPDPVLNSQARQYFARHMRVLEHCLPSSTPEMQVQINALREAFSADTSLPFELKSTLGLRSPVMENQSTPSSTYSNQGNAAPFHTPGWASTTDAASSKTSMAPSEYGTFNNMPGQPIQSRPGMPFHANSFEMSTAPSYPPHIVTQLPQSQQIGFALEPVVSNEQHTPVWDPSGIFQQWNTAFGGAPPPQATPPAPRSMQTTLAPMMQNQLSPTGAQAAYGTQQIPTMAASTPPAMPVVTPLMWQDAFTSAFVSGHGQKRYREASIDHSAYAQYPNASKRRG</sequence>
<dbReference type="Pfam" id="PF00172">
    <property type="entry name" value="Zn_clus"/>
    <property type="match status" value="1"/>
</dbReference>
<evidence type="ECO:0000256" key="7">
    <source>
        <dbReference type="ARBA" id="ARBA00023242"/>
    </source>
</evidence>
<dbReference type="AlphaFoldDB" id="F9XC94"/>
<feature type="region of interest" description="Disordered" evidence="8">
    <location>
        <begin position="166"/>
        <end position="208"/>
    </location>
</feature>
<reference evidence="10 11" key="1">
    <citation type="journal article" date="2011" name="PLoS Genet.">
        <title>Finished genome of the fungal wheat pathogen Mycosphaerella graminicola reveals dispensome structure, chromosome plasticity, and stealth pathogenesis.</title>
        <authorList>
            <person name="Goodwin S.B."/>
            <person name="Ben M'barek S."/>
            <person name="Dhillon B."/>
            <person name="Wittenberg A.H.J."/>
            <person name="Crane C.F."/>
            <person name="Hane J.K."/>
            <person name="Foster A.J."/>
            <person name="Van der Lee T.A.J."/>
            <person name="Grimwood J."/>
            <person name="Aerts A."/>
            <person name="Antoniw J."/>
            <person name="Bailey A."/>
            <person name="Bluhm B."/>
            <person name="Bowler J."/>
            <person name="Bristow J."/>
            <person name="van der Burgt A."/>
            <person name="Canto-Canche B."/>
            <person name="Churchill A.C.L."/>
            <person name="Conde-Ferraez L."/>
            <person name="Cools H.J."/>
            <person name="Coutinho P.M."/>
            <person name="Csukai M."/>
            <person name="Dehal P."/>
            <person name="De Wit P."/>
            <person name="Donzelli B."/>
            <person name="van de Geest H.C."/>
            <person name="van Ham R.C.H.J."/>
            <person name="Hammond-Kosack K.E."/>
            <person name="Henrissat B."/>
            <person name="Kilian A."/>
            <person name="Kobayashi A.K."/>
            <person name="Koopmann E."/>
            <person name="Kourmpetis Y."/>
            <person name="Kuzniar A."/>
            <person name="Lindquist E."/>
            <person name="Lombard V."/>
            <person name="Maliepaard C."/>
            <person name="Martins N."/>
            <person name="Mehrabi R."/>
            <person name="Nap J.P.H."/>
            <person name="Ponomarenko A."/>
            <person name="Rudd J.J."/>
            <person name="Salamov A."/>
            <person name="Schmutz J."/>
            <person name="Schouten H.J."/>
            <person name="Shapiro H."/>
            <person name="Stergiopoulos I."/>
            <person name="Torriani S.F.F."/>
            <person name="Tu H."/>
            <person name="de Vries R.P."/>
            <person name="Waalwijk C."/>
            <person name="Ware S.B."/>
            <person name="Wiebenga A."/>
            <person name="Zwiers L.-H."/>
            <person name="Oliver R.P."/>
            <person name="Grigoriev I.V."/>
            <person name="Kema G.H.J."/>
        </authorList>
    </citation>
    <scope>NUCLEOTIDE SEQUENCE [LARGE SCALE GENOMIC DNA]</scope>
    <source>
        <strain evidence="11">CBS 115943 / IPO323</strain>
    </source>
</reference>
<dbReference type="GO" id="GO:0000981">
    <property type="term" value="F:DNA-binding transcription factor activity, RNA polymerase II-specific"/>
    <property type="evidence" value="ECO:0007669"/>
    <property type="project" value="InterPro"/>
</dbReference>
<keyword evidence="3" id="KW-0862">Zinc</keyword>
<feature type="compositionally biased region" description="Low complexity" evidence="8">
    <location>
        <begin position="122"/>
        <end position="132"/>
    </location>
</feature>
<dbReference type="GO" id="GO:0006351">
    <property type="term" value="P:DNA-templated transcription"/>
    <property type="evidence" value="ECO:0007669"/>
    <property type="project" value="InterPro"/>
</dbReference>
<dbReference type="PANTHER" id="PTHR31313">
    <property type="entry name" value="TY1 ENHANCER ACTIVATOR"/>
    <property type="match status" value="1"/>
</dbReference>
<keyword evidence="11" id="KW-1185">Reference proteome</keyword>
<dbReference type="GeneID" id="13393968"/>
<dbReference type="GO" id="GO:0008270">
    <property type="term" value="F:zinc ion binding"/>
    <property type="evidence" value="ECO:0007669"/>
    <property type="project" value="InterPro"/>
</dbReference>
<evidence type="ECO:0000313" key="10">
    <source>
        <dbReference type="EMBL" id="EGP87609.1"/>
    </source>
</evidence>
<accession>F9XC94</accession>
<dbReference type="InterPro" id="IPR036864">
    <property type="entry name" value="Zn2-C6_fun-type_DNA-bd_sf"/>
</dbReference>
<dbReference type="Proteomes" id="UP000008062">
    <property type="component" value="Chromosome 5"/>
</dbReference>
<dbReference type="CDD" id="cd12148">
    <property type="entry name" value="fungal_TF_MHR"/>
    <property type="match status" value="1"/>
</dbReference>
<keyword evidence="6" id="KW-0804">Transcription</keyword>
<dbReference type="CDD" id="cd00067">
    <property type="entry name" value="GAL4"/>
    <property type="match status" value="1"/>
</dbReference>
<dbReference type="OMA" id="PSHFIGN"/>
<evidence type="ECO:0000256" key="4">
    <source>
        <dbReference type="ARBA" id="ARBA00023015"/>
    </source>
</evidence>
<evidence type="ECO:0000256" key="8">
    <source>
        <dbReference type="SAM" id="MobiDB-lite"/>
    </source>
</evidence>
<evidence type="ECO:0000256" key="3">
    <source>
        <dbReference type="ARBA" id="ARBA00022833"/>
    </source>
</evidence>
<evidence type="ECO:0000256" key="1">
    <source>
        <dbReference type="ARBA" id="ARBA00004123"/>
    </source>
</evidence>
<gene>
    <name evidence="10" type="ORF">MYCGRDRAFT_93222</name>
</gene>
<dbReference type="SMART" id="SM00066">
    <property type="entry name" value="GAL4"/>
    <property type="match status" value="1"/>
</dbReference>
<evidence type="ECO:0000256" key="2">
    <source>
        <dbReference type="ARBA" id="ARBA00022723"/>
    </source>
</evidence>
<feature type="region of interest" description="Disordered" evidence="8">
    <location>
        <begin position="727"/>
        <end position="786"/>
    </location>
</feature>
<dbReference type="KEGG" id="ztr:MYCGRDRAFT_93222"/>
<dbReference type="PROSITE" id="PS50048">
    <property type="entry name" value="ZN2_CY6_FUNGAL_2"/>
    <property type="match status" value="1"/>
</dbReference>
<dbReference type="PROSITE" id="PS00463">
    <property type="entry name" value="ZN2_CY6_FUNGAL_1"/>
    <property type="match status" value="1"/>
</dbReference>
<dbReference type="OrthoDB" id="2283631at2759"/>
<dbReference type="Gene3D" id="4.10.240.10">
    <property type="entry name" value="Zn(2)-C6 fungal-type DNA-binding domain"/>
    <property type="match status" value="1"/>
</dbReference>
<evidence type="ECO:0000256" key="6">
    <source>
        <dbReference type="ARBA" id="ARBA00023163"/>
    </source>
</evidence>
<feature type="compositionally biased region" description="Polar residues" evidence="8">
    <location>
        <begin position="771"/>
        <end position="782"/>
    </location>
</feature>
<dbReference type="HOGENOM" id="CLU_009617_1_0_1"/>
<dbReference type="eggNOG" id="ENOG502QVF9">
    <property type="taxonomic scope" value="Eukaryota"/>
</dbReference>
<feature type="domain" description="Zn(2)-C6 fungal-type" evidence="9">
    <location>
        <begin position="78"/>
        <end position="111"/>
    </location>
</feature>
<keyword evidence="5" id="KW-0238">DNA-binding</keyword>
<dbReference type="InterPro" id="IPR001138">
    <property type="entry name" value="Zn2Cys6_DnaBD"/>
</dbReference>
<feature type="compositionally biased region" description="Low complexity" evidence="8">
    <location>
        <begin position="753"/>
        <end position="766"/>
    </location>
</feature>
<keyword evidence="7" id="KW-0539">Nucleus</keyword>
<dbReference type="GO" id="GO:0005634">
    <property type="term" value="C:nucleus"/>
    <property type="evidence" value="ECO:0007669"/>
    <property type="project" value="UniProtKB-SubCell"/>
</dbReference>
<proteinExistence type="predicted"/>
<evidence type="ECO:0000313" key="11">
    <source>
        <dbReference type="Proteomes" id="UP000008062"/>
    </source>
</evidence>
<dbReference type="SUPFAM" id="SSF57701">
    <property type="entry name" value="Zn2/Cys6 DNA-binding domain"/>
    <property type="match status" value="1"/>
</dbReference>
<protein>
    <submittedName>
        <fullName evidence="10">Fungal transcriptional regulatory protein</fullName>
    </submittedName>
</protein>
<dbReference type="InParanoid" id="F9XC94"/>
<dbReference type="RefSeq" id="XP_003852633.1">
    <property type="nucleotide sequence ID" value="XM_003852585.1"/>
</dbReference>
<organism evidence="10 11">
    <name type="scientific">Zymoseptoria tritici (strain CBS 115943 / IPO323)</name>
    <name type="common">Speckled leaf blotch fungus</name>
    <name type="synonym">Septoria tritici</name>
    <dbReference type="NCBI Taxonomy" id="336722"/>
    <lineage>
        <taxon>Eukaryota</taxon>
        <taxon>Fungi</taxon>
        <taxon>Dikarya</taxon>
        <taxon>Ascomycota</taxon>
        <taxon>Pezizomycotina</taxon>
        <taxon>Dothideomycetes</taxon>
        <taxon>Dothideomycetidae</taxon>
        <taxon>Mycosphaerellales</taxon>
        <taxon>Mycosphaerellaceae</taxon>
        <taxon>Zymoseptoria</taxon>
    </lineage>
</organism>
<evidence type="ECO:0000256" key="5">
    <source>
        <dbReference type="ARBA" id="ARBA00023125"/>
    </source>
</evidence>